<evidence type="ECO:0000256" key="1">
    <source>
        <dbReference type="SAM" id="Coils"/>
    </source>
</evidence>
<dbReference type="STRING" id="108003.B1C78_00390"/>
<keyword evidence="1" id="KW-0175">Coiled coil</keyword>
<reference evidence="2 3" key="1">
    <citation type="submission" date="2017-02" db="EMBL/GenBank/DDBJ databases">
        <title>Genomic diversity within the haloalkaliphilic genus Thioalkalivibrio.</title>
        <authorList>
            <person name="Ahn A.-C."/>
            <person name="Meier-Kolthoff J."/>
            <person name="Overmars L."/>
            <person name="Richter M."/>
            <person name="Woyke T."/>
            <person name="Sorokin D.Y."/>
            <person name="Muyzer G."/>
        </authorList>
    </citation>
    <scope>NUCLEOTIDE SEQUENCE [LARGE SCALE GENOMIC DNA]</scope>
    <source>
        <strain evidence="2 3">ALJD</strain>
    </source>
</reference>
<evidence type="ECO:0000313" key="3">
    <source>
        <dbReference type="Proteomes" id="UP000189462"/>
    </source>
</evidence>
<protein>
    <submittedName>
        <fullName evidence="2">Uncharacterized protein</fullName>
    </submittedName>
</protein>
<accession>A0A1V3NUR6</accession>
<feature type="coiled-coil region" evidence="1">
    <location>
        <begin position="20"/>
        <end position="47"/>
    </location>
</feature>
<organism evidence="2 3">
    <name type="scientific">Thioalkalivibrio denitrificans</name>
    <dbReference type="NCBI Taxonomy" id="108003"/>
    <lineage>
        <taxon>Bacteria</taxon>
        <taxon>Pseudomonadati</taxon>
        <taxon>Pseudomonadota</taxon>
        <taxon>Gammaproteobacteria</taxon>
        <taxon>Chromatiales</taxon>
        <taxon>Ectothiorhodospiraceae</taxon>
        <taxon>Thioalkalivibrio</taxon>
    </lineage>
</organism>
<gene>
    <name evidence="2" type="ORF">B1C78_00390</name>
</gene>
<dbReference type="AlphaFoldDB" id="A0A1V3NUR6"/>
<keyword evidence="3" id="KW-1185">Reference proteome</keyword>
<dbReference type="RefSeq" id="WP_175628181.1">
    <property type="nucleotide sequence ID" value="NZ_MVBK01000001.1"/>
</dbReference>
<sequence>MGIGEFLVFIFITMMVSADRANLEREIEQSRAEIAVLETQQNEARTAVETRATADARCRDLCASAPVAYRNLAMPDASAVYLFPTGESCRCEPARRSP</sequence>
<proteinExistence type="predicted"/>
<dbReference type="EMBL" id="MVBK01000001">
    <property type="protein sequence ID" value="OOG28830.1"/>
    <property type="molecule type" value="Genomic_DNA"/>
</dbReference>
<dbReference type="Proteomes" id="UP000189462">
    <property type="component" value="Unassembled WGS sequence"/>
</dbReference>
<name>A0A1V3NUR6_9GAMM</name>
<comment type="caution">
    <text evidence="2">The sequence shown here is derived from an EMBL/GenBank/DDBJ whole genome shotgun (WGS) entry which is preliminary data.</text>
</comment>
<evidence type="ECO:0000313" key="2">
    <source>
        <dbReference type="EMBL" id="OOG28830.1"/>
    </source>
</evidence>